<protein>
    <submittedName>
        <fullName evidence="3">Peptidoglycan/xylan/chitin deacetylase, PgdA/CDA1 family</fullName>
    </submittedName>
    <submittedName>
        <fullName evidence="2">Polysaccharide deacetylase</fullName>
    </submittedName>
</protein>
<organism evidence="3 4">
    <name type="scientific">Clostridium cadaveris</name>
    <dbReference type="NCBI Taxonomy" id="1529"/>
    <lineage>
        <taxon>Bacteria</taxon>
        <taxon>Bacillati</taxon>
        <taxon>Bacillota</taxon>
        <taxon>Clostridia</taxon>
        <taxon>Eubacteriales</taxon>
        <taxon>Clostridiaceae</taxon>
        <taxon>Clostridium</taxon>
    </lineage>
</organism>
<dbReference type="AlphaFoldDB" id="A0A1I2JI41"/>
<dbReference type="SUPFAM" id="SSF88713">
    <property type="entry name" value="Glycoside hydrolase/deacetylase"/>
    <property type="match status" value="1"/>
</dbReference>
<dbReference type="GO" id="GO:0005975">
    <property type="term" value="P:carbohydrate metabolic process"/>
    <property type="evidence" value="ECO:0007669"/>
    <property type="project" value="InterPro"/>
</dbReference>
<name>A0A1I2JI41_9CLOT</name>
<evidence type="ECO:0000313" key="3">
    <source>
        <dbReference type="EMBL" id="SFF54512.1"/>
    </source>
</evidence>
<gene>
    <name evidence="2" type="ORF">DBY38_13395</name>
    <name evidence="3" type="ORF">SAMN04487885_102119</name>
</gene>
<evidence type="ECO:0000313" key="2">
    <source>
        <dbReference type="EMBL" id="PWL51930.1"/>
    </source>
</evidence>
<evidence type="ECO:0000259" key="1">
    <source>
        <dbReference type="PROSITE" id="PS51677"/>
    </source>
</evidence>
<reference evidence="3 4" key="1">
    <citation type="submission" date="2016-10" db="EMBL/GenBank/DDBJ databases">
        <authorList>
            <person name="de Groot N.N."/>
        </authorList>
    </citation>
    <scope>NUCLEOTIDE SEQUENCE [LARGE SCALE GENOMIC DNA]</scope>
    <source>
        <strain evidence="3 4">NLAE-zl-G419</strain>
    </source>
</reference>
<dbReference type="Pfam" id="PF01522">
    <property type="entry name" value="Polysacc_deac_1"/>
    <property type="match status" value="1"/>
</dbReference>
<sequence>MKRSRLFIFFVIIILFFPYIRIADAEELESVSCINNYNMLVWDEGVTDRSYRMVPEKVVYLTFDDGPSVNNTSRILDILRDNNVNATFFVVGTKVKSHPDIVKRMYMDNMSIAPHCNNHDYKKVYKSKDSFFEDYYSCMASIRSVTNEKVKNFVRMPGGSTNTICRTDVMKDIKGELKEKDIYYIDWNVSSGDASAYKVPKDKIEKNIVEYSKGWNTIVILMHDAEAKTTTVDALPNVIKYFKDNGYAFRTLDDMSKIELNKMIKFGIVNK</sequence>
<keyword evidence="4" id="KW-1185">Reference proteome</keyword>
<dbReference type="PANTHER" id="PTHR10587">
    <property type="entry name" value="GLYCOSYL TRANSFERASE-RELATED"/>
    <property type="match status" value="1"/>
</dbReference>
<dbReference type="OrthoDB" id="258610at2"/>
<evidence type="ECO:0000313" key="5">
    <source>
        <dbReference type="Proteomes" id="UP000246114"/>
    </source>
</evidence>
<dbReference type="Proteomes" id="UP000182135">
    <property type="component" value="Unassembled WGS sequence"/>
</dbReference>
<dbReference type="CDD" id="cd10944">
    <property type="entry name" value="CE4_SmPgdA_like"/>
    <property type="match status" value="1"/>
</dbReference>
<dbReference type="InterPro" id="IPR002509">
    <property type="entry name" value="NODB_dom"/>
</dbReference>
<dbReference type="RefSeq" id="WP_027637876.1">
    <property type="nucleotide sequence ID" value="NZ_BAAACD010000024.1"/>
</dbReference>
<dbReference type="eggNOG" id="COG0726">
    <property type="taxonomic scope" value="Bacteria"/>
</dbReference>
<dbReference type="EMBL" id="QAMZ01000053">
    <property type="protein sequence ID" value="PWL51930.1"/>
    <property type="molecule type" value="Genomic_DNA"/>
</dbReference>
<reference evidence="2 5" key="2">
    <citation type="submission" date="2018-03" db="EMBL/GenBank/DDBJ databases">
        <title>The uncultured portion of the human microbiome is neutrally assembled.</title>
        <authorList>
            <person name="Jeraldo P."/>
            <person name="Boardman L."/>
            <person name="White B.A."/>
            <person name="Nelson H."/>
            <person name="Goldenfeld N."/>
            <person name="Chia N."/>
        </authorList>
    </citation>
    <scope>NUCLEOTIDE SEQUENCE [LARGE SCALE GENOMIC DNA]</scope>
    <source>
        <strain evidence="2">CIM:MAG 903</strain>
    </source>
</reference>
<feature type="domain" description="NodB homology" evidence="1">
    <location>
        <begin position="57"/>
        <end position="250"/>
    </location>
</feature>
<evidence type="ECO:0000313" key="4">
    <source>
        <dbReference type="Proteomes" id="UP000182135"/>
    </source>
</evidence>
<dbReference type="PROSITE" id="PS51677">
    <property type="entry name" value="NODB"/>
    <property type="match status" value="1"/>
</dbReference>
<dbReference type="EMBL" id="FOOE01000002">
    <property type="protein sequence ID" value="SFF54512.1"/>
    <property type="molecule type" value="Genomic_DNA"/>
</dbReference>
<dbReference type="Gene3D" id="3.20.20.370">
    <property type="entry name" value="Glycoside hydrolase/deacetylase"/>
    <property type="match status" value="1"/>
</dbReference>
<dbReference type="InterPro" id="IPR050248">
    <property type="entry name" value="Polysacc_deacetylase_ArnD"/>
</dbReference>
<accession>A0A1I2JI41</accession>
<dbReference type="GO" id="GO:0016810">
    <property type="term" value="F:hydrolase activity, acting on carbon-nitrogen (but not peptide) bonds"/>
    <property type="evidence" value="ECO:0007669"/>
    <property type="project" value="InterPro"/>
</dbReference>
<dbReference type="PANTHER" id="PTHR10587:SF125">
    <property type="entry name" value="POLYSACCHARIDE DEACETYLASE YHEN-RELATED"/>
    <property type="match status" value="1"/>
</dbReference>
<proteinExistence type="predicted"/>
<dbReference type="Proteomes" id="UP000246114">
    <property type="component" value="Unassembled WGS sequence"/>
</dbReference>
<dbReference type="InterPro" id="IPR011330">
    <property type="entry name" value="Glyco_hydro/deAcase_b/a-brl"/>
</dbReference>
<dbReference type="STRING" id="1529.SAMN04487885_102119"/>